<protein>
    <submittedName>
        <fullName evidence="2">Uncharacterized protein</fullName>
    </submittedName>
</protein>
<proteinExistence type="predicted"/>
<evidence type="ECO:0000256" key="1">
    <source>
        <dbReference type="SAM" id="MobiDB-lite"/>
    </source>
</evidence>
<evidence type="ECO:0000313" key="3">
    <source>
        <dbReference type="Proteomes" id="UP000231436"/>
    </source>
</evidence>
<evidence type="ECO:0000313" key="2">
    <source>
        <dbReference type="EMBL" id="PJE76517.1"/>
    </source>
</evidence>
<feature type="region of interest" description="Disordered" evidence="1">
    <location>
        <begin position="379"/>
        <end position="400"/>
    </location>
</feature>
<dbReference type="EMBL" id="PFEU01000018">
    <property type="protein sequence ID" value="PJE76517.1"/>
    <property type="molecule type" value="Genomic_DNA"/>
</dbReference>
<accession>A0A2M8LGE5</accession>
<reference evidence="3" key="1">
    <citation type="submission" date="2017-09" db="EMBL/GenBank/DDBJ databases">
        <title>Depth-based differentiation of microbial function through sediment-hosted aquifers and enrichment of novel symbionts in the deep terrestrial subsurface.</title>
        <authorList>
            <person name="Probst A.J."/>
            <person name="Ladd B."/>
            <person name="Jarett J.K."/>
            <person name="Geller-Mcgrath D.E."/>
            <person name="Sieber C.M.K."/>
            <person name="Emerson J.B."/>
            <person name="Anantharaman K."/>
            <person name="Thomas B.C."/>
            <person name="Malmstrom R."/>
            <person name="Stieglmeier M."/>
            <person name="Klingl A."/>
            <person name="Woyke T."/>
            <person name="Ryan C.M."/>
            <person name="Banfield J.F."/>
        </authorList>
    </citation>
    <scope>NUCLEOTIDE SEQUENCE [LARGE SCALE GENOMIC DNA]</scope>
</reference>
<gene>
    <name evidence="2" type="ORF">COV05_04070</name>
</gene>
<sequence>MSEERPLIERIPEVARTYTEERSKQPGLGELEFAGSGGEHIVFRVKQKEGKEGAYRDLLIKAQMHFLRRGIIREALAQRDYLNPDPVDRMIQEENRIEDARLDREHMEDGLARERAFFRKLGRFFPKETILRSRGVIRDVPVTPEITRLVLQELELEDYAPKEPVLIPTIIRYQKPIPEMAKNEKEDGENPDSHSLGFRYVERFNIAPADYARLNQMIQSAEGEIDFKLFSRFLHVGTVRLIEKAKTDPKLARVFKELIQKIIAFTDKSHEMLDLAGGGNVRIYKDETGEWKYVFLDPYARNEWTGARKAVERVRDYRTWVDRREVSDLLNAVNFERTVNGIAKILGITDRIELSSEPEFMGDETSRNLLRLLRSKTNWPDKYEFDDPSPTGEPTLRLDP</sequence>
<name>A0A2M8LGE5_9BACT</name>
<dbReference type="Proteomes" id="UP000231436">
    <property type="component" value="Unassembled WGS sequence"/>
</dbReference>
<organism evidence="2 3">
    <name type="scientific">Candidatus Uhrbacteria bacterium CG10_big_fil_rev_8_21_14_0_10_48_16</name>
    <dbReference type="NCBI Taxonomy" id="1975038"/>
    <lineage>
        <taxon>Bacteria</taxon>
        <taxon>Candidatus Uhriibacteriota</taxon>
    </lineage>
</organism>
<dbReference type="AlphaFoldDB" id="A0A2M8LGE5"/>
<comment type="caution">
    <text evidence="2">The sequence shown here is derived from an EMBL/GenBank/DDBJ whole genome shotgun (WGS) entry which is preliminary data.</text>
</comment>